<sequence>MICKHLIHFNGNIDTNFFHLIKRNHTYPFLIIPNGNEHLVTIEHLAQNTKIMHTINNKDNVEVDKEPSFDEYIQIIESTSKILKEQKDAGNIEWLKKVEKNFKPLKKIIKDIESYNKQHTMPRTWKDYNSNTYNI</sequence>
<organism evidence="1 2">
    <name type="scientific">Rhizophagus irregularis</name>
    <dbReference type="NCBI Taxonomy" id="588596"/>
    <lineage>
        <taxon>Eukaryota</taxon>
        <taxon>Fungi</taxon>
        <taxon>Fungi incertae sedis</taxon>
        <taxon>Mucoromycota</taxon>
        <taxon>Glomeromycotina</taxon>
        <taxon>Glomeromycetes</taxon>
        <taxon>Glomerales</taxon>
        <taxon>Glomeraceae</taxon>
        <taxon>Rhizophagus</taxon>
    </lineage>
</organism>
<comment type="caution">
    <text evidence="1">The sequence shown here is derived from an EMBL/GenBank/DDBJ whole genome shotgun (WGS) entry which is preliminary data.</text>
</comment>
<dbReference type="AlphaFoldDB" id="A0A915ZM68"/>
<dbReference type="OrthoDB" id="2312346at2759"/>
<gene>
    <name evidence="1" type="ORF">CHRIB12_LOCUS16736</name>
</gene>
<dbReference type="EMBL" id="CAGKOT010000041">
    <property type="protein sequence ID" value="CAB5379676.1"/>
    <property type="molecule type" value="Genomic_DNA"/>
</dbReference>
<accession>A0A915ZM68</accession>
<proteinExistence type="predicted"/>
<evidence type="ECO:0000313" key="1">
    <source>
        <dbReference type="EMBL" id="CAB5379676.1"/>
    </source>
</evidence>
<evidence type="ECO:0000313" key="2">
    <source>
        <dbReference type="Proteomes" id="UP000684084"/>
    </source>
</evidence>
<dbReference type="Proteomes" id="UP000684084">
    <property type="component" value="Unassembled WGS sequence"/>
</dbReference>
<name>A0A915ZM68_9GLOM</name>
<protein>
    <submittedName>
        <fullName evidence="1">Uncharacterized protein</fullName>
    </submittedName>
</protein>
<reference evidence="1" key="1">
    <citation type="submission" date="2020-05" db="EMBL/GenBank/DDBJ databases">
        <authorList>
            <person name="Rincon C."/>
            <person name="Sanders R I."/>
            <person name="Robbins C."/>
            <person name="Chaturvedi A."/>
        </authorList>
    </citation>
    <scope>NUCLEOTIDE SEQUENCE</scope>
    <source>
        <strain evidence="1">CHB12</strain>
    </source>
</reference>